<dbReference type="Proteomes" id="UP000003828">
    <property type="component" value="Unassembled WGS sequence"/>
</dbReference>
<proteinExistence type="predicted"/>
<comment type="caution">
    <text evidence="1">The sequence shown here is derived from an EMBL/GenBank/DDBJ whole genome shotgun (WGS) entry which is preliminary data.</text>
</comment>
<keyword evidence="2" id="KW-1185">Reference proteome</keyword>
<organism evidence="1 2">
    <name type="scientific">Arthrobacter globiformis (strain ATCC 8010 / DSM 20124 / JCM 1332 / NBRC 12137 / NCIMB 8907 / NRRL B-2979 / 168)</name>
    <dbReference type="NCBI Taxonomy" id="1077972"/>
    <lineage>
        <taxon>Bacteria</taxon>
        <taxon>Bacillati</taxon>
        <taxon>Actinomycetota</taxon>
        <taxon>Actinomycetes</taxon>
        <taxon>Micrococcales</taxon>
        <taxon>Micrococcaceae</taxon>
        <taxon>Arthrobacter</taxon>
    </lineage>
</organism>
<dbReference type="OrthoDB" id="9906432at2"/>
<reference evidence="1 2" key="1">
    <citation type="submission" date="2011-12" db="EMBL/GenBank/DDBJ databases">
        <title>Whole genome shotgun sequence of Arthrobacter globiformis NBRC 12137.</title>
        <authorList>
            <person name="Miyazawa S."/>
            <person name="Hosoyama A."/>
            <person name="Tsuchikane K."/>
            <person name="Katsumata H."/>
            <person name="Yamazaki S."/>
            <person name="Fujita N."/>
        </authorList>
    </citation>
    <scope>NUCLEOTIDE SEQUENCE [LARGE SCALE GENOMIC DNA]</scope>
    <source>
        <strain evidence="1 2">NBRC 12137</strain>
    </source>
</reference>
<dbReference type="EMBL" id="BAEG01000029">
    <property type="protein sequence ID" value="GAB12929.1"/>
    <property type="molecule type" value="Genomic_DNA"/>
</dbReference>
<dbReference type="AlphaFoldDB" id="H0QJC8"/>
<evidence type="ECO:0000313" key="2">
    <source>
        <dbReference type="Proteomes" id="UP000003828"/>
    </source>
</evidence>
<evidence type="ECO:0008006" key="3">
    <source>
        <dbReference type="Google" id="ProtNLM"/>
    </source>
</evidence>
<gene>
    <name evidence="1" type="ORF">ARGLB_029_00050</name>
</gene>
<accession>H0QJC8</accession>
<evidence type="ECO:0000313" key="1">
    <source>
        <dbReference type="EMBL" id="GAB12929.1"/>
    </source>
</evidence>
<sequence>MGMLLWPLVTSAVQRVLTVMTVSAVLVVAAAGCTSEPAAPSTSESASLPGNIPAELWNQGTPDPLRPVGLAGITPTEPRVATSYDEGTDTIGDWRLVDINGDRTKLVIQYEQGTPCATAKGILKAETSTAVALVPLYKNGPATPCNASGYTPVSTVILDEPLGDRELLHLADHGTMRIPTPAPSR</sequence>
<protein>
    <recommendedName>
        <fullName evidence="3">Lipoprotein</fullName>
    </recommendedName>
</protein>
<dbReference type="RefSeq" id="WP_003799589.1">
    <property type="nucleotide sequence ID" value="NZ_BAEG01000029.1"/>
</dbReference>
<name>H0QJC8_ARTG1</name>